<evidence type="ECO:0000259" key="4">
    <source>
        <dbReference type="SMART" id="SM00062"/>
    </source>
</evidence>
<reference evidence="5" key="1">
    <citation type="submission" date="2022-11" db="EMBL/GenBank/DDBJ databases">
        <title>Alteromonas sp. nov., isolated from sea water of the Qingdao.</title>
        <authorList>
            <person name="Wang Q."/>
        </authorList>
    </citation>
    <scope>NUCLEOTIDE SEQUENCE</scope>
    <source>
        <strain evidence="5">ASW11-7</strain>
    </source>
</reference>
<accession>A0ABT3P9B1</accession>
<sequence length="255" mass="28847">MPFVFLLFLIAWIGTADAEPSTASTQPTVILAYGEYPPYYGRGLYREGFISEIVVKAYALSGYEVELVYLPAWQRSVEETKNGRFDGLLTMWHSQRREQWFLFSNPLPANEIGFYKHVDSPFTFNSVDDLASARVGTVRGVIYPPELEDAGAVVEEVTYLKQNIAKLLKQRIDMALTDKAVGRHILLSLYPEHKDDIIFIEPSLALINQHLVISRKADNAQEKLNAFNRGYAILKESGEIVRLATKYGIEPTIVK</sequence>
<evidence type="ECO:0000256" key="2">
    <source>
        <dbReference type="ARBA" id="ARBA00022729"/>
    </source>
</evidence>
<name>A0ABT3P9B1_9ALTE</name>
<feature type="domain" description="Solute-binding protein family 3/N-terminal" evidence="4">
    <location>
        <begin position="28"/>
        <end position="251"/>
    </location>
</feature>
<comment type="similarity">
    <text evidence="1">Belongs to the bacterial solute-binding protein 3 family.</text>
</comment>
<dbReference type="SUPFAM" id="SSF53850">
    <property type="entry name" value="Periplasmic binding protein-like II"/>
    <property type="match status" value="1"/>
</dbReference>
<dbReference type="PANTHER" id="PTHR35936">
    <property type="entry name" value="MEMBRANE-BOUND LYTIC MUREIN TRANSGLYCOSYLASE F"/>
    <property type="match status" value="1"/>
</dbReference>
<gene>
    <name evidence="5" type="ORF">OPS25_12585</name>
</gene>
<comment type="caution">
    <text evidence="5">The sequence shown here is derived from an EMBL/GenBank/DDBJ whole genome shotgun (WGS) entry which is preliminary data.</text>
</comment>
<dbReference type="InterPro" id="IPR001638">
    <property type="entry name" value="Solute-binding_3/MltF_N"/>
</dbReference>
<dbReference type="PANTHER" id="PTHR35936:SF25">
    <property type="entry name" value="ABC TRANSPORTER SUBSTRATE-BINDING PROTEIN"/>
    <property type="match status" value="1"/>
</dbReference>
<evidence type="ECO:0000313" key="6">
    <source>
        <dbReference type="Proteomes" id="UP001142810"/>
    </source>
</evidence>
<organism evidence="5 6">
    <name type="scientific">Alteromonas aquimaris</name>
    <dbReference type="NCBI Taxonomy" id="2998417"/>
    <lineage>
        <taxon>Bacteria</taxon>
        <taxon>Pseudomonadati</taxon>
        <taxon>Pseudomonadota</taxon>
        <taxon>Gammaproteobacteria</taxon>
        <taxon>Alteromonadales</taxon>
        <taxon>Alteromonadaceae</taxon>
        <taxon>Alteromonas/Salinimonas group</taxon>
        <taxon>Alteromonas</taxon>
    </lineage>
</organism>
<evidence type="ECO:0000313" key="5">
    <source>
        <dbReference type="EMBL" id="MCW8109338.1"/>
    </source>
</evidence>
<keyword evidence="6" id="KW-1185">Reference proteome</keyword>
<dbReference type="SMART" id="SM00062">
    <property type="entry name" value="PBPb"/>
    <property type="match status" value="1"/>
</dbReference>
<feature type="chain" id="PRO_5045878869" evidence="3">
    <location>
        <begin position="19"/>
        <end position="255"/>
    </location>
</feature>
<dbReference type="Gene3D" id="3.40.190.10">
    <property type="entry name" value="Periplasmic binding protein-like II"/>
    <property type="match status" value="2"/>
</dbReference>
<dbReference type="Proteomes" id="UP001142810">
    <property type="component" value="Unassembled WGS sequence"/>
</dbReference>
<evidence type="ECO:0000256" key="1">
    <source>
        <dbReference type="ARBA" id="ARBA00010333"/>
    </source>
</evidence>
<dbReference type="EMBL" id="JAPFRD010000011">
    <property type="protein sequence ID" value="MCW8109338.1"/>
    <property type="molecule type" value="Genomic_DNA"/>
</dbReference>
<keyword evidence="2 3" id="KW-0732">Signal</keyword>
<feature type="signal peptide" evidence="3">
    <location>
        <begin position="1"/>
        <end position="18"/>
    </location>
</feature>
<dbReference type="Pfam" id="PF00497">
    <property type="entry name" value="SBP_bac_3"/>
    <property type="match status" value="1"/>
</dbReference>
<dbReference type="RefSeq" id="WP_265618089.1">
    <property type="nucleotide sequence ID" value="NZ_JAPFRD010000011.1"/>
</dbReference>
<evidence type="ECO:0000256" key="3">
    <source>
        <dbReference type="SAM" id="SignalP"/>
    </source>
</evidence>
<proteinExistence type="inferred from homology"/>
<protein>
    <submittedName>
        <fullName evidence="5">Transporter substrate-binding domain-containing protein</fullName>
    </submittedName>
</protein>